<feature type="compositionally biased region" description="Basic and acidic residues" evidence="1">
    <location>
        <begin position="140"/>
        <end position="155"/>
    </location>
</feature>
<organism evidence="2 3">
    <name type="scientific">Henosepilachna vigintioctopunctata</name>
    <dbReference type="NCBI Taxonomy" id="420089"/>
    <lineage>
        <taxon>Eukaryota</taxon>
        <taxon>Metazoa</taxon>
        <taxon>Ecdysozoa</taxon>
        <taxon>Arthropoda</taxon>
        <taxon>Hexapoda</taxon>
        <taxon>Insecta</taxon>
        <taxon>Pterygota</taxon>
        <taxon>Neoptera</taxon>
        <taxon>Endopterygota</taxon>
        <taxon>Coleoptera</taxon>
        <taxon>Polyphaga</taxon>
        <taxon>Cucujiformia</taxon>
        <taxon>Coccinelloidea</taxon>
        <taxon>Coccinellidae</taxon>
        <taxon>Epilachninae</taxon>
        <taxon>Epilachnini</taxon>
        <taxon>Henosepilachna</taxon>
    </lineage>
</organism>
<dbReference type="AlphaFoldDB" id="A0AAW1USJ5"/>
<feature type="region of interest" description="Disordered" evidence="1">
    <location>
        <begin position="195"/>
        <end position="216"/>
    </location>
</feature>
<name>A0AAW1USJ5_9CUCU</name>
<proteinExistence type="predicted"/>
<accession>A0AAW1USJ5</accession>
<dbReference type="Proteomes" id="UP001431783">
    <property type="component" value="Unassembled WGS sequence"/>
</dbReference>
<feature type="region of interest" description="Disordered" evidence="1">
    <location>
        <begin position="140"/>
        <end position="164"/>
    </location>
</feature>
<protein>
    <submittedName>
        <fullName evidence="2">Uncharacterized protein</fullName>
    </submittedName>
</protein>
<sequence length="428" mass="48338">MEETVNIVGASKHAYSDKIKDRRRTLFPCDNSEMVNTFSDNSDMDQMNPLSTSDSECESYGVSNNISLIASTNLVSDILSTPNSKNYPPSEQSMSPLYLSPYGNMVVAKSVLSELSPTKHLKTPNYSNIHCGIPKLSRKCSSEKTLDKSDSKESDIISNPPKTSKVRTTLFPELDTISLAPKHFYPKIDFHKPVSDQKVSKQTDMKVQRSTKKKNDSKRLFGQINVGVKHNIKKPKKRKIVSETKISQAQLARIKTFKKDKLVNSELNEYLKDLTELNERKKVRLIQYSSSQDTLESKEDNTSSSLKRANDSVDDTIFKKQKLTSGECKNVSLYENSNNSEVTESINEDLEISFTKTMDEILYVIDNSISQDKENKSEDKENDSNIGENCVSETLLSPTSQMCNMASVMNIDSPKKSKKFELFISKYE</sequence>
<dbReference type="EMBL" id="JARQZJ010000092">
    <property type="protein sequence ID" value="KAK9884025.1"/>
    <property type="molecule type" value="Genomic_DNA"/>
</dbReference>
<evidence type="ECO:0000256" key="1">
    <source>
        <dbReference type="SAM" id="MobiDB-lite"/>
    </source>
</evidence>
<comment type="caution">
    <text evidence="2">The sequence shown here is derived from an EMBL/GenBank/DDBJ whole genome shotgun (WGS) entry which is preliminary data.</text>
</comment>
<gene>
    <name evidence="2" type="ORF">WA026_004959</name>
</gene>
<keyword evidence="3" id="KW-1185">Reference proteome</keyword>
<reference evidence="2 3" key="1">
    <citation type="submission" date="2023-03" db="EMBL/GenBank/DDBJ databases">
        <title>Genome insight into feeding habits of ladybird beetles.</title>
        <authorList>
            <person name="Li H.-S."/>
            <person name="Huang Y.-H."/>
            <person name="Pang H."/>
        </authorList>
    </citation>
    <scope>NUCLEOTIDE SEQUENCE [LARGE SCALE GENOMIC DNA]</scope>
    <source>
        <strain evidence="2">SYSU_2023b</strain>
        <tissue evidence="2">Whole body</tissue>
    </source>
</reference>
<evidence type="ECO:0000313" key="2">
    <source>
        <dbReference type="EMBL" id="KAK9884025.1"/>
    </source>
</evidence>
<evidence type="ECO:0000313" key="3">
    <source>
        <dbReference type="Proteomes" id="UP001431783"/>
    </source>
</evidence>